<protein>
    <submittedName>
        <fullName evidence="1">Uncharacterized protein</fullName>
    </submittedName>
</protein>
<organism evidence="1 2">
    <name type="scientific">Ectopseudomonas mendocina</name>
    <name type="common">Pseudomonas mendocina</name>
    <dbReference type="NCBI Taxonomy" id="300"/>
    <lineage>
        <taxon>Bacteria</taxon>
        <taxon>Pseudomonadati</taxon>
        <taxon>Pseudomonadota</taxon>
        <taxon>Gammaproteobacteria</taxon>
        <taxon>Pseudomonadales</taxon>
        <taxon>Pseudomonadaceae</taxon>
        <taxon>Ectopseudomonas</taxon>
    </lineage>
</organism>
<sequence length="41" mass="4719">MMALPAFRRSELCSRSFCAIPVREQSSLLQQYRAFQAEVTP</sequence>
<evidence type="ECO:0000313" key="1">
    <source>
        <dbReference type="EMBL" id="SUD40925.1"/>
    </source>
</evidence>
<accession>A0A379IXI8</accession>
<gene>
    <name evidence="1" type="ORF">NCTC10899_03782</name>
</gene>
<reference evidence="1 2" key="1">
    <citation type="submission" date="2018-06" db="EMBL/GenBank/DDBJ databases">
        <authorList>
            <consortium name="Pathogen Informatics"/>
            <person name="Doyle S."/>
        </authorList>
    </citation>
    <scope>NUCLEOTIDE SEQUENCE [LARGE SCALE GENOMIC DNA]</scope>
    <source>
        <strain evidence="1 2">NCTC10899</strain>
    </source>
</reference>
<name>A0A379IXI8_ECTME</name>
<dbReference type="Proteomes" id="UP000254260">
    <property type="component" value="Unassembled WGS sequence"/>
</dbReference>
<proteinExistence type="predicted"/>
<dbReference type="AlphaFoldDB" id="A0A379IXI8"/>
<dbReference type="EMBL" id="UGUU01000001">
    <property type="protein sequence ID" value="SUD40925.1"/>
    <property type="molecule type" value="Genomic_DNA"/>
</dbReference>
<evidence type="ECO:0000313" key="2">
    <source>
        <dbReference type="Proteomes" id="UP000254260"/>
    </source>
</evidence>